<dbReference type="Gene3D" id="3.40.50.2300">
    <property type="match status" value="1"/>
</dbReference>
<dbReference type="RefSeq" id="WP_338398924.1">
    <property type="nucleotide sequence ID" value="NZ_AP025295.1"/>
</dbReference>
<dbReference type="InterPro" id="IPR011006">
    <property type="entry name" value="CheY-like_superfamily"/>
</dbReference>
<dbReference type="PROSITE" id="PS50110">
    <property type="entry name" value="RESPONSE_REGULATORY"/>
    <property type="match status" value="1"/>
</dbReference>
<feature type="modified residue" description="4-aspartylphosphate" evidence="1">
    <location>
        <position position="61"/>
    </location>
</feature>
<feature type="domain" description="Response regulatory" evidence="2">
    <location>
        <begin position="6"/>
        <end position="132"/>
    </location>
</feature>
<proteinExistence type="predicted"/>
<evidence type="ECO:0000313" key="4">
    <source>
        <dbReference type="Proteomes" id="UP001354989"/>
    </source>
</evidence>
<protein>
    <submittedName>
        <fullName evidence="3">Response regulator</fullName>
    </submittedName>
</protein>
<dbReference type="SMART" id="SM00448">
    <property type="entry name" value="REC"/>
    <property type="match status" value="1"/>
</dbReference>
<gene>
    <name evidence="3" type="ORF">PEPS_40510</name>
</gene>
<evidence type="ECO:0000259" key="2">
    <source>
        <dbReference type="PROSITE" id="PS50110"/>
    </source>
</evidence>
<dbReference type="EMBL" id="AP025295">
    <property type="protein sequence ID" value="BDD01771.1"/>
    <property type="molecule type" value="Genomic_DNA"/>
</dbReference>
<reference evidence="3 4" key="1">
    <citation type="submission" date="2021-12" db="EMBL/GenBank/DDBJ databases">
        <title>Genome sequencing of bacteria with rrn-lacking chromosome and rrn-plasmid.</title>
        <authorList>
            <person name="Anda M."/>
            <person name="Iwasaki W."/>
        </authorList>
    </citation>
    <scope>NUCLEOTIDE SEQUENCE [LARGE SCALE GENOMIC DNA]</scope>
    <source>
        <strain evidence="3 4">NBRC 101262</strain>
        <plasmid evidence="3 4">pPP3</plasmid>
    </source>
</reference>
<organism evidence="3 4">
    <name type="scientific">Persicobacter psychrovividus</name>
    <dbReference type="NCBI Taxonomy" id="387638"/>
    <lineage>
        <taxon>Bacteria</taxon>
        <taxon>Pseudomonadati</taxon>
        <taxon>Bacteroidota</taxon>
        <taxon>Cytophagia</taxon>
        <taxon>Cytophagales</taxon>
        <taxon>Persicobacteraceae</taxon>
        <taxon>Persicobacter</taxon>
    </lineage>
</organism>
<dbReference type="PANTHER" id="PTHR44520">
    <property type="entry name" value="RESPONSE REGULATOR RCP1-RELATED"/>
    <property type="match status" value="1"/>
</dbReference>
<keyword evidence="1" id="KW-0597">Phosphoprotein</keyword>
<geneLocation type="plasmid" evidence="3 4">
    <name>pPP3</name>
</geneLocation>
<dbReference type="PANTHER" id="PTHR44520:SF2">
    <property type="entry name" value="RESPONSE REGULATOR RCP1"/>
    <property type="match status" value="1"/>
</dbReference>
<evidence type="ECO:0000256" key="1">
    <source>
        <dbReference type="PROSITE-ProRule" id="PRU00169"/>
    </source>
</evidence>
<dbReference type="Proteomes" id="UP001354989">
    <property type="component" value="Plasmid pPP3"/>
</dbReference>
<dbReference type="SUPFAM" id="SSF52172">
    <property type="entry name" value="CheY-like"/>
    <property type="match status" value="1"/>
</dbReference>
<accession>A0ABN6LF09</accession>
<dbReference type="Pfam" id="PF00072">
    <property type="entry name" value="Response_reg"/>
    <property type="match status" value="1"/>
</dbReference>
<dbReference type="InterPro" id="IPR052893">
    <property type="entry name" value="TCS_response_regulator"/>
</dbReference>
<evidence type="ECO:0000313" key="3">
    <source>
        <dbReference type="EMBL" id="BDD01771.1"/>
    </source>
</evidence>
<name>A0ABN6LF09_9BACT</name>
<keyword evidence="3" id="KW-0614">Plasmid</keyword>
<sequence>MTSLTKILLIDDEEATNFYHKHIISEIGVAEKIECFENGTDAINYLLKNNEDNDRTLIFLDLNMPGISGWEFMEIFGNLKSITDFRNTKLYILTTSVHDDDEFKALEDMSINGFINKPLTQASVEDIIEKHFKADQV</sequence>
<dbReference type="InterPro" id="IPR001789">
    <property type="entry name" value="Sig_transdc_resp-reg_receiver"/>
</dbReference>
<keyword evidence="4" id="KW-1185">Reference proteome</keyword>